<dbReference type="AlphaFoldDB" id="A0A9W4N7S7"/>
<reference evidence="1" key="1">
    <citation type="submission" date="2021-07" db="EMBL/GenBank/DDBJ databases">
        <authorList>
            <person name="Branca A.L. A."/>
        </authorList>
    </citation>
    <scope>NUCLEOTIDE SEQUENCE</scope>
</reference>
<organism evidence="1 2">
    <name type="scientific">Penicillium salamii</name>
    <dbReference type="NCBI Taxonomy" id="1612424"/>
    <lineage>
        <taxon>Eukaryota</taxon>
        <taxon>Fungi</taxon>
        <taxon>Dikarya</taxon>
        <taxon>Ascomycota</taxon>
        <taxon>Pezizomycotina</taxon>
        <taxon>Eurotiomycetes</taxon>
        <taxon>Eurotiomycetidae</taxon>
        <taxon>Eurotiales</taxon>
        <taxon>Aspergillaceae</taxon>
        <taxon>Penicillium</taxon>
    </lineage>
</organism>
<evidence type="ECO:0000313" key="1">
    <source>
        <dbReference type="EMBL" id="CAG8283653.1"/>
    </source>
</evidence>
<proteinExistence type="predicted"/>
<dbReference type="EMBL" id="CAJVPG010000054">
    <property type="protein sequence ID" value="CAG8283653.1"/>
    <property type="molecule type" value="Genomic_DNA"/>
</dbReference>
<accession>A0A9W4N7S7</accession>
<dbReference type="OrthoDB" id="4368627at2759"/>
<sequence>MKMQQETSDLQHYPLESITANKDGFDMIKFMQEVRSSVATVQQRLITVESENRQLQAHRQKHLDLRQRALAT</sequence>
<name>A0A9W4N7S7_9EURO</name>
<comment type="caution">
    <text evidence="1">The sequence shown here is derived from an EMBL/GenBank/DDBJ whole genome shotgun (WGS) entry which is preliminary data.</text>
</comment>
<dbReference type="Proteomes" id="UP001152649">
    <property type="component" value="Unassembled WGS sequence"/>
</dbReference>
<evidence type="ECO:0000313" key="2">
    <source>
        <dbReference type="Proteomes" id="UP001152649"/>
    </source>
</evidence>
<keyword evidence="2" id="KW-1185">Reference proteome</keyword>
<protein>
    <submittedName>
        <fullName evidence="1">Uncharacterized protein</fullName>
    </submittedName>
</protein>
<gene>
    <name evidence="1" type="ORF">PSALAMII_LOCUS1467</name>
</gene>